<accession>A0AC61S0P0</accession>
<sequence length="475" mass="54348">MKPLIYPLKTPLGYYFYETQRNEIIAVNEGIYERIVNWESEGETGDVQAGSEAALAVEELKDLGYLREPYIEKLEHPATKYLDIILERRVSKILLQLTQRCNLRCRYCVYSEEKNFGTRSHSNKDMSYETAKKAVDFYMEHSVDCEEKAIGFYGGEPLLQFGLIKKIIAYCNDVFRGHKIIYSITTNGTLLTDEIMDFLVKNQVYITVSLDGPKEIHDKNRRFVNDAGTYDAVIRNLEKLKHKCEDKLQCAVNMVVDPDNDYQEVSNFFHEPVLKGLNVRWNMVEEENEIKRTSEQFESAYEYQTFLGYVRYFREENFDAPDGLVKGAFEGRAISDSHFQAFELPGVTAPGGPCVPGKMRLLADCDGNLFPCERVSETSSCMKIGSLDAGFDLEKVSRILNVSQITEECRNCWAFALCSVCGKHAADGDALCAELKRKQCSGARGNAWRQIADRILLYENMAHEKKMRKKKEGKF</sequence>
<reference evidence="1" key="1">
    <citation type="submission" date="2019-04" db="EMBL/GenBank/DDBJ databases">
        <title>Microbes associate with the intestines of laboratory mice.</title>
        <authorList>
            <person name="Navarre W."/>
            <person name="Wong E."/>
            <person name="Huang K."/>
            <person name="Tropini C."/>
            <person name="Ng K."/>
            <person name="Yu B."/>
        </authorList>
    </citation>
    <scope>NUCLEOTIDE SEQUENCE</scope>
    <source>
        <strain evidence="1">NM01_1-7b</strain>
    </source>
</reference>
<evidence type="ECO:0000313" key="1">
    <source>
        <dbReference type="EMBL" id="TGY97855.1"/>
    </source>
</evidence>
<evidence type="ECO:0000313" key="2">
    <source>
        <dbReference type="Proteomes" id="UP000304953"/>
    </source>
</evidence>
<comment type="caution">
    <text evidence="1">The sequence shown here is derived from an EMBL/GenBank/DDBJ whole genome shotgun (WGS) entry which is preliminary data.</text>
</comment>
<protein>
    <submittedName>
        <fullName evidence="1">Radical SAM protein</fullName>
    </submittedName>
</protein>
<dbReference type="Proteomes" id="UP000304953">
    <property type="component" value="Unassembled WGS sequence"/>
</dbReference>
<name>A0AC61S0P0_9FIRM</name>
<dbReference type="EMBL" id="SRYA01000004">
    <property type="protein sequence ID" value="TGY97855.1"/>
    <property type="molecule type" value="Genomic_DNA"/>
</dbReference>
<keyword evidence="2" id="KW-1185">Reference proteome</keyword>
<proteinExistence type="predicted"/>
<gene>
    <name evidence="1" type="ORF">E5329_03120</name>
</gene>
<organism evidence="1 2">
    <name type="scientific">Petralouisia muris</name>
    <dbReference type="NCBI Taxonomy" id="3032872"/>
    <lineage>
        <taxon>Bacteria</taxon>
        <taxon>Bacillati</taxon>
        <taxon>Bacillota</taxon>
        <taxon>Clostridia</taxon>
        <taxon>Lachnospirales</taxon>
        <taxon>Lachnospiraceae</taxon>
        <taxon>Petralouisia</taxon>
    </lineage>
</organism>